<feature type="domain" description="RES" evidence="1">
    <location>
        <begin position="81"/>
        <end position="206"/>
    </location>
</feature>
<dbReference type="AlphaFoldDB" id="A0A2W7MNT7"/>
<dbReference type="Pfam" id="PF08808">
    <property type="entry name" value="RES"/>
    <property type="match status" value="1"/>
</dbReference>
<reference evidence="2 3" key="1">
    <citation type="submission" date="2018-06" db="EMBL/GenBank/DDBJ databases">
        <title>Genomic Encyclopedia of Archaeal and Bacterial Type Strains, Phase II (KMG-II): from individual species to whole genera.</title>
        <authorList>
            <person name="Goeker M."/>
        </authorList>
    </citation>
    <scope>NUCLEOTIDE SEQUENCE [LARGE SCALE GENOMIC DNA]</scope>
    <source>
        <strain evidence="2 3">DSM 22009</strain>
    </source>
</reference>
<keyword evidence="3" id="KW-1185">Reference proteome</keyword>
<sequence>MTDPKAVPLSRVSWGKTYRIIRSIFPPVDLFEDIADPADWEALASAEAKTNPRVWDKVGNLSMVPAERRVGGPGASLLMAPFLHCSIDRPGRLSDGSYGVYHAADREEVAIREVAFHHGEFMAATDQAPGWTSQFQVLVGSVEADLHDISECPGALDPGAYSRSQEIARTLRAAGSNGVVYPSVRAQEGMCIGVFWPDILPIPVQGDHYELFWDGAMVTRGRNLSTQCIFAL</sequence>
<dbReference type="OrthoDB" id="9795903at2"/>
<proteinExistence type="predicted"/>
<protein>
    <submittedName>
        <fullName evidence="2">RES domain-containing protein</fullName>
    </submittedName>
</protein>
<evidence type="ECO:0000313" key="2">
    <source>
        <dbReference type="EMBL" id="PZX09925.1"/>
    </source>
</evidence>
<dbReference type="SMART" id="SM00953">
    <property type="entry name" value="RES"/>
    <property type="match status" value="1"/>
</dbReference>
<organism evidence="2 3">
    <name type="scientific">Palleronia aestuarii</name>
    <dbReference type="NCBI Taxonomy" id="568105"/>
    <lineage>
        <taxon>Bacteria</taxon>
        <taxon>Pseudomonadati</taxon>
        <taxon>Pseudomonadota</taxon>
        <taxon>Alphaproteobacteria</taxon>
        <taxon>Rhodobacterales</taxon>
        <taxon>Roseobacteraceae</taxon>
        <taxon>Palleronia</taxon>
    </lineage>
</organism>
<evidence type="ECO:0000313" key="3">
    <source>
        <dbReference type="Proteomes" id="UP000248916"/>
    </source>
</evidence>
<gene>
    <name evidence="2" type="ORF">LX81_04358</name>
</gene>
<evidence type="ECO:0000259" key="1">
    <source>
        <dbReference type="SMART" id="SM00953"/>
    </source>
</evidence>
<comment type="caution">
    <text evidence="2">The sequence shown here is derived from an EMBL/GenBank/DDBJ whole genome shotgun (WGS) entry which is preliminary data.</text>
</comment>
<dbReference type="RefSeq" id="WP_111539278.1">
    <property type="nucleotide sequence ID" value="NZ_QKZL01000060.1"/>
</dbReference>
<dbReference type="EMBL" id="QKZL01000060">
    <property type="protein sequence ID" value="PZX09925.1"/>
    <property type="molecule type" value="Genomic_DNA"/>
</dbReference>
<name>A0A2W7MNT7_9RHOB</name>
<accession>A0A2W7MNT7</accession>
<dbReference type="Proteomes" id="UP000248916">
    <property type="component" value="Unassembled WGS sequence"/>
</dbReference>
<dbReference type="InterPro" id="IPR014914">
    <property type="entry name" value="RES_dom"/>
</dbReference>